<dbReference type="EC" id="3.2.1.177" evidence="6"/>
<dbReference type="GO" id="GO:0061634">
    <property type="term" value="F:alpha-D-xyloside xylohydrolase"/>
    <property type="evidence" value="ECO:0007669"/>
    <property type="project" value="UniProtKB-EC"/>
</dbReference>
<dbReference type="InterPro" id="IPR000322">
    <property type="entry name" value="Glyco_hydro_31_TIM"/>
</dbReference>
<dbReference type="Pfam" id="PF21365">
    <property type="entry name" value="Glyco_hydro_31_3rd"/>
    <property type="match status" value="1"/>
</dbReference>
<evidence type="ECO:0000256" key="1">
    <source>
        <dbReference type="ARBA" id="ARBA00007806"/>
    </source>
</evidence>
<evidence type="ECO:0000313" key="6">
    <source>
        <dbReference type="EMBL" id="MBV0926180.1"/>
    </source>
</evidence>
<dbReference type="SUPFAM" id="SSF51011">
    <property type="entry name" value="Glycosyl hydrolase domain"/>
    <property type="match status" value="1"/>
</dbReference>
<reference evidence="6 7" key="1">
    <citation type="submission" date="2021-06" db="EMBL/GenBank/DDBJ databases">
        <title>New haloarchaea isolates fom saline soil.</title>
        <authorList>
            <person name="Duran-Viseras A."/>
            <person name="Sanchez-Porro C.S."/>
            <person name="Ventosa A."/>
        </authorList>
    </citation>
    <scope>NUCLEOTIDE SEQUENCE [LARGE SCALE GENOMIC DNA]</scope>
    <source>
        <strain evidence="6 7">JCM 183640</strain>
    </source>
</reference>
<dbReference type="RefSeq" id="WP_162318965.1">
    <property type="nucleotide sequence ID" value="NZ_JAHQXF010000003.1"/>
</dbReference>
<dbReference type="NCBIfam" id="NF007940">
    <property type="entry name" value="PRK10658.1"/>
    <property type="match status" value="1"/>
</dbReference>
<dbReference type="Gene3D" id="2.60.40.1760">
    <property type="entry name" value="glycosyl hydrolase (family 31)"/>
    <property type="match status" value="1"/>
</dbReference>
<feature type="domain" description="Glycoside hydrolase family 31 TIM barrel" evidence="3">
    <location>
        <begin position="268"/>
        <end position="580"/>
    </location>
</feature>
<dbReference type="CDD" id="cd14752">
    <property type="entry name" value="GH31_N"/>
    <property type="match status" value="1"/>
</dbReference>
<keyword evidence="2 6" id="KW-0326">Glycosidase</keyword>
<keyword evidence="7" id="KW-1185">Reference proteome</keyword>
<evidence type="ECO:0000313" key="7">
    <source>
        <dbReference type="Proteomes" id="UP000766550"/>
    </source>
</evidence>
<comment type="similarity">
    <text evidence="1 2">Belongs to the glycosyl hydrolase 31 family.</text>
</comment>
<gene>
    <name evidence="6" type="primary">yicI</name>
    <name evidence="6" type="ORF">KTS45_18395</name>
</gene>
<feature type="domain" description="Glycoside hydrolase family 31 N-terminal" evidence="4">
    <location>
        <begin position="39"/>
        <end position="224"/>
    </location>
</feature>
<dbReference type="OrthoDB" id="27033at2157"/>
<dbReference type="GO" id="GO:0005975">
    <property type="term" value="P:carbohydrate metabolic process"/>
    <property type="evidence" value="ECO:0007669"/>
    <property type="project" value="InterPro"/>
</dbReference>
<organism evidence="6 7">
    <name type="scientific">Haloarcula limicola</name>
    <dbReference type="NCBI Taxonomy" id="1429915"/>
    <lineage>
        <taxon>Archaea</taxon>
        <taxon>Methanobacteriati</taxon>
        <taxon>Methanobacteriota</taxon>
        <taxon>Stenosarchaea group</taxon>
        <taxon>Halobacteria</taxon>
        <taxon>Halobacteriales</taxon>
        <taxon>Haloarculaceae</taxon>
        <taxon>Haloarcula</taxon>
    </lineage>
</organism>
<evidence type="ECO:0000259" key="5">
    <source>
        <dbReference type="Pfam" id="PF21365"/>
    </source>
</evidence>
<protein>
    <submittedName>
        <fullName evidence="6">Alpha-xylosidase</fullName>
        <ecNumber evidence="6">3.2.1.177</ecNumber>
    </submittedName>
</protein>
<evidence type="ECO:0000259" key="3">
    <source>
        <dbReference type="Pfam" id="PF01055"/>
    </source>
</evidence>
<dbReference type="InterPro" id="IPR013780">
    <property type="entry name" value="Glyco_hydro_b"/>
</dbReference>
<sequence length="780" mass="87666">MTSERITVAAVEEYAVEDDAVRFDCAIDAPETVTPRTVPVTLTFYDERTFRFELQANPEVAVESEYPKLDTDAVSSAVSLDAREDDGALTVETGELTVEVGLAEWAFSVTDADTGETVFEEQRADPDVFGRQRVDALGFTQEEINHNPRKVTETGTSFRLSPDEKIYGAGEQFVEFDRRGRELDLWHEEPLGTETERAYKNIPFHLSTRGYGLLLDTTNRVHYDFGKQSTASGTMAVDDDSFAFLFFYGPDFTDILQRYTAVTGRPDRPPKWSFGTWMSRLGYESRAELEEVAERLREEELPSDVLHLDPFWMRDRSSCDMEWDTEQFPDPEGMIAELREDDFRLSLWEHPHVPVGTDAFAEGAENGYFVTDGTGKPYVMDHTCQGDYRGALVDFTDPDAVEWWKDKHRRLLEQGVAVFKTDYGEYVPEDAVFANGKSGKSMHNLYPYLYNEAVYETVGEVNGDEEAVVWGRSAWTGSQQFPMHWGGDPQTSWNGMSAALRGGLSASLSGIAYWSHDIGGFRGTPSDPLYVRWAQFGLLSSNARCHGTTPREPWEFGEDAVDVFREYADLRYRLLPYVYTYAEVAARTGLPVVRPLVLEYQDDPTVHRMDTQYLLGEDLLVAPVFTESGTRSVYLPEGEWRDHWTGERYDGGRTVEMDVDLREMPLFVRTGSVVPQREPTQSVQDGTPEELELDATLDDGEASGRFYDADADELREFGVTAEDDTLSVEVGAVSAETVRVTVRDTTPESVVVDGEAATEVSEDPASGEWTATEDGLLLVV</sequence>
<dbReference type="InterPro" id="IPR011013">
    <property type="entry name" value="Gal_mutarotase_sf_dom"/>
</dbReference>
<dbReference type="SUPFAM" id="SSF74650">
    <property type="entry name" value="Galactose mutarotase-like"/>
    <property type="match status" value="1"/>
</dbReference>
<dbReference type="PANTHER" id="PTHR43863:SF2">
    <property type="entry name" value="MALTASE-GLUCOAMYLASE"/>
    <property type="match status" value="1"/>
</dbReference>
<evidence type="ECO:0000256" key="2">
    <source>
        <dbReference type="RuleBase" id="RU361185"/>
    </source>
</evidence>
<dbReference type="SUPFAM" id="SSF51445">
    <property type="entry name" value="(Trans)glycosidases"/>
    <property type="match status" value="1"/>
</dbReference>
<dbReference type="InterPro" id="IPR017853">
    <property type="entry name" value="GH"/>
</dbReference>
<dbReference type="Gene3D" id="2.60.40.1180">
    <property type="entry name" value="Golgi alpha-mannosidase II"/>
    <property type="match status" value="1"/>
</dbReference>
<dbReference type="InterPro" id="IPR051816">
    <property type="entry name" value="Glycosyl_Hydrolase_31"/>
</dbReference>
<feature type="domain" description="Glycosyl hydrolase family 31 C-terminal" evidence="5">
    <location>
        <begin position="589"/>
        <end position="674"/>
    </location>
</feature>
<dbReference type="PANTHER" id="PTHR43863">
    <property type="entry name" value="HYDROLASE, PUTATIVE (AFU_ORTHOLOGUE AFUA_1G03140)-RELATED"/>
    <property type="match status" value="1"/>
</dbReference>
<dbReference type="EMBL" id="JAHQXF010000003">
    <property type="protein sequence ID" value="MBV0926180.1"/>
    <property type="molecule type" value="Genomic_DNA"/>
</dbReference>
<proteinExistence type="inferred from homology"/>
<accession>A0A8J7Y7U5</accession>
<dbReference type="AlphaFoldDB" id="A0A8J7Y7U5"/>
<comment type="caution">
    <text evidence="6">The sequence shown here is derived from an EMBL/GenBank/DDBJ whole genome shotgun (WGS) entry which is preliminary data.</text>
</comment>
<evidence type="ECO:0000259" key="4">
    <source>
        <dbReference type="Pfam" id="PF13802"/>
    </source>
</evidence>
<keyword evidence="2 6" id="KW-0378">Hydrolase</keyword>
<dbReference type="InterPro" id="IPR025887">
    <property type="entry name" value="Glyco_hydro_31_N_dom"/>
</dbReference>
<dbReference type="Proteomes" id="UP000766550">
    <property type="component" value="Unassembled WGS sequence"/>
</dbReference>
<dbReference type="CDD" id="cd06593">
    <property type="entry name" value="GH31_xylosidase_YicI"/>
    <property type="match status" value="1"/>
</dbReference>
<dbReference type="GO" id="GO:0030246">
    <property type="term" value="F:carbohydrate binding"/>
    <property type="evidence" value="ECO:0007669"/>
    <property type="project" value="InterPro"/>
</dbReference>
<dbReference type="InterPro" id="IPR048395">
    <property type="entry name" value="Glyco_hydro_31_C"/>
</dbReference>
<name>A0A8J7Y7U5_9EURY</name>
<dbReference type="Gene3D" id="3.20.20.80">
    <property type="entry name" value="Glycosidases"/>
    <property type="match status" value="1"/>
</dbReference>
<dbReference type="Pfam" id="PF01055">
    <property type="entry name" value="Glyco_hydro_31_2nd"/>
    <property type="match status" value="1"/>
</dbReference>
<dbReference type="Pfam" id="PF13802">
    <property type="entry name" value="Gal_mutarotas_2"/>
    <property type="match status" value="1"/>
</dbReference>